<evidence type="ECO:0000256" key="4">
    <source>
        <dbReference type="ARBA" id="ARBA00022960"/>
    </source>
</evidence>
<keyword evidence="5 7" id="KW-1133">Transmembrane helix</keyword>
<protein>
    <submittedName>
        <fullName evidence="8">Rod shape-determining protein MreD</fullName>
    </submittedName>
</protein>
<evidence type="ECO:0000256" key="3">
    <source>
        <dbReference type="ARBA" id="ARBA00022692"/>
    </source>
</evidence>
<name>T1DGG8_9ZZZZ</name>
<keyword evidence="4" id="KW-0133">Cell shape</keyword>
<dbReference type="GO" id="GO:0008360">
    <property type="term" value="P:regulation of cell shape"/>
    <property type="evidence" value="ECO:0007669"/>
    <property type="project" value="UniProtKB-KW"/>
</dbReference>
<sequence length="80" mass="8728">MDSITSLSATTLRVSPSRGWIRTSLGLSLIFLFLPWEGWGLWIRPDATALLLIYWGVFEPTVMGAGSAFLLGILSDVAQS</sequence>
<keyword evidence="3 7" id="KW-0812">Transmembrane</keyword>
<proteinExistence type="predicted"/>
<organism evidence="8">
    <name type="scientific">mine drainage metagenome</name>
    <dbReference type="NCBI Taxonomy" id="410659"/>
    <lineage>
        <taxon>unclassified sequences</taxon>
        <taxon>metagenomes</taxon>
        <taxon>ecological metagenomes</taxon>
    </lineage>
</organism>
<evidence type="ECO:0000256" key="6">
    <source>
        <dbReference type="ARBA" id="ARBA00023136"/>
    </source>
</evidence>
<evidence type="ECO:0000256" key="2">
    <source>
        <dbReference type="ARBA" id="ARBA00022475"/>
    </source>
</evidence>
<feature type="non-terminal residue" evidence="8">
    <location>
        <position position="80"/>
    </location>
</feature>
<dbReference type="Pfam" id="PF04093">
    <property type="entry name" value="MreD"/>
    <property type="match status" value="1"/>
</dbReference>
<reference evidence="8" key="2">
    <citation type="journal article" date="2014" name="ISME J.">
        <title>Microbial stratification in low pH oxic and suboxic macroscopic growths along an acid mine drainage.</title>
        <authorList>
            <person name="Mendez-Garcia C."/>
            <person name="Mesa V."/>
            <person name="Sprenger R.R."/>
            <person name="Richter M."/>
            <person name="Diez M.S."/>
            <person name="Solano J."/>
            <person name="Bargiela R."/>
            <person name="Golyshina O.V."/>
            <person name="Manteca A."/>
            <person name="Ramos J.L."/>
            <person name="Gallego J.R."/>
            <person name="Llorente I."/>
            <person name="Martins Dos Santos V.A."/>
            <person name="Jensen O.N."/>
            <person name="Pelaez A.I."/>
            <person name="Sanchez J."/>
            <person name="Ferrer M."/>
        </authorList>
    </citation>
    <scope>NUCLEOTIDE SEQUENCE</scope>
</reference>
<comment type="subcellular location">
    <subcellularLocation>
        <location evidence="1">Cell membrane</location>
        <topology evidence="1">Multi-pass membrane protein</topology>
    </subcellularLocation>
</comment>
<keyword evidence="2" id="KW-1003">Cell membrane</keyword>
<feature type="transmembrane region" description="Helical" evidence="7">
    <location>
        <begin position="51"/>
        <end position="74"/>
    </location>
</feature>
<evidence type="ECO:0000313" key="8">
    <source>
        <dbReference type="EMBL" id="EQD80945.1"/>
    </source>
</evidence>
<comment type="caution">
    <text evidence="8">The sequence shown here is derived from an EMBL/GenBank/DDBJ whole genome shotgun (WGS) entry which is preliminary data.</text>
</comment>
<gene>
    <name evidence="8" type="ORF">B1A_00348</name>
</gene>
<evidence type="ECO:0000256" key="7">
    <source>
        <dbReference type="SAM" id="Phobius"/>
    </source>
</evidence>
<reference evidence="8" key="1">
    <citation type="submission" date="2013-08" db="EMBL/GenBank/DDBJ databases">
        <authorList>
            <person name="Mendez C."/>
            <person name="Richter M."/>
            <person name="Ferrer M."/>
            <person name="Sanchez J."/>
        </authorList>
    </citation>
    <scope>NUCLEOTIDE SEQUENCE</scope>
</reference>
<accession>T1DGG8</accession>
<feature type="transmembrane region" description="Helical" evidence="7">
    <location>
        <begin position="20"/>
        <end position="39"/>
    </location>
</feature>
<dbReference type="EMBL" id="AUZX01000269">
    <property type="protein sequence ID" value="EQD80945.1"/>
    <property type="molecule type" value="Genomic_DNA"/>
</dbReference>
<evidence type="ECO:0000256" key="5">
    <source>
        <dbReference type="ARBA" id="ARBA00022989"/>
    </source>
</evidence>
<dbReference type="GO" id="GO:0005886">
    <property type="term" value="C:plasma membrane"/>
    <property type="evidence" value="ECO:0007669"/>
    <property type="project" value="UniProtKB-SubCell"/>
</dbReference>
<dbReference type="AlphaFoldDB" id="T1DGG8"/>
<keyword evidence="6 7" id="KW-0472">Membrane</keyword>
<evidence type="ECO:0000256" key="1">
    <source>
        <dbReference type="ARBA" id="ARBA00004651"/>
    </source>
</evidence>
<dbReference type="InterPro" id="IPR007227">
    <property type="entry name" value="Cell_shape_determining_MreD"/>
</dbReference>